<dbReference type="Pfam" id="PF09994">
    <property type="entry name" value="T6SS_Tle1-like_cat"/>
    <property type="match status" value="1"/>
</dbReference>
<organism evidence="2 3">
    <name type="scientific">Planktomarina temperata RCA23</name>
    <dbReference type="NCBI Taxonomy" id="666509"/>
    <lineage>
        <taxon>Bacteria</taxon>
        <taxon>Pseudomonadati</taxon>
        <taxon>Pseudomonadota</taxon>
        <taxon>Alphaproteobacteria</taxon>
        <taxon>Rhodobacterales</taxon>
        <taxon>Paracoccaceae</taxon>
        <taxon>Planktomarina</taxon>
    </lineage>
</organism>
<sequence>MSLWHWINSKIWQNRFGQVVEDAGSASGAAPRRAVHVVVMDGTLSSLEPGFETNAGLAYQLLKRSAGPGVILHYQPGLQFDRSNFLASAWSVLTGSGLDWQIQTVYGALASRYQLGDEIFLIGYSRGAFAARSLAGLIDRVGLLRRDQATQRHVCMAYRHYRDGSDALRVFAKEYCHLDVPITAIGVWDTVKALGLRVPGLWRMFEGKYQFHNHQISACVGAGFQALALDETRDTYRPEMWEDPPDRPVALQQVWFVGNHGDVGGQVMGSPQTRPLSNIPFVWMMQRLQEQGLPLPKAWTEEFVQDVHAPSTGNWSGLNWVFWARSRRLVGRFRSESIHPSVADGRPGRLINLHNDAGG</sequence>
<evidence type="ECO:0000259" key="1">
    <source>
        <dbReference type="Pfam" id="PF09994"/>
    </source>
</evidence>
<protein>
    <recommendedName>
        <fullName evidence="1">T6SS Phospholipase effector Tle1-like catalytic domain-containing protein</fullName>
    </recommendedName>
</protein>
<dbReference type="InterPro" id="IPR018712">
    <property type="entry name" value="Tle1-like_cat"/>
</dbReference>
<evidence type="ECO:0000313" key="2">
    <source>
        <dbReference type="EMBL" id="AII86536.1"/>
    </source>
</evidence>
<reference evidence="2 3" key="1">
    <citation type="journal article" date="2014" name="ISME J.">
        <title>Adaptation of an abundant Roseobacter RCA organism to pelagic systems revealed by genomic and transcriptomic analyses.</title>
        <authorList>
            <person name="Voget S."/>
            <person name="Wemheuer B."/>
            <person name="Brinkhoff T."/>
            <person name="Vollmers J."/>
            <person name="Dietrich S."/>
            <person name="Giebel H.A."/>
            <person name="Beardsley C."/>
            <person name="Sardemann C."/>
            <person name="Bakenhus I."/>
            <person name="Billerbeck S."/>
            <person name="Daniel R."/>
            <person name="Simon M."/>
        </authorList>
    </citation>
    <scope>NUCLEOTIDE SEQUENCE [LARGE SCALE GENOMIC DNA]</scope>
    <source>
        <strain evidence="2 3">RCA23</strain>
    </source>
</reference>
<dbReference type="AlphaFoldDB" id="A0AAN0RI31"/>
<dbReference type="RefSeq" id="WP_052377044.1">
    <property type="nucleotide sequence ID" value="NZ_CP003984.1"/>
</dbReference>
<dbReference type="EMBL" id="CP003984">
    <property type="protein sequence ID" value="AII86536.1"/>
    <property type="molecule type" value="Genomic_DNA"/>
</dbReference>
<keyword evidence="3" id="KW-1185">Reference proteome</keyword>
<dbReference type="PANTHER" id="PTHR33840:SF1">
    <property type="entry name" value="TLE1 PHOSPHOLIPASE DOMAIN-CONTAINING PROTEIN"/>
    <property type="match status" value="1"/>
</dbReference>
<gene>
    <name evidence="2" type="ORF">RCA23_c09820</name>
</gene>
<feature type="domain" description="T6SS Phospholipase effector Tle1-like catalytic" evidence="1">
    <location>
        <begin position="37"/>
        <end position="286"/>
    </location>
</feature>
<dbReference type="Proteomes" id="UP000028680">
    <property type="component" value="Chromosome"/>
</dbReference>
<dbReference type="KEGG" id="ptp:RCA23_c09820"/>
<dbReference type="PANTHER" id="PTHR33840">
    <property type="match status" value="1"/>
</dbReference>
<proteinExistence type="predicted"/>
<accession>A0AAN0RI31</accession>
<evidence type="ECO:0000313" key="3">
    <source>
        <dbReference type="Proteomes" id="UP000028680"/>
    </source>
</evidence>
<name>A0AAN0RI31_9RHOB</name>